<dbReference type="Proteomes" id="UP000186455">
    <property type="component" value="Unassembled WGS sequence"/>
</dbReference>
<dbReference type="RefSeq" id="WP_073791757.1">
    <property type="nucleotide sequence ID" value="NZ_LFBV01000006.1"/>
</dbReference>
<dbReference type="STRING" id="1048205.AB852_22255"/>
<protein>
    <submittedName>
        <fullName evidence="1">Uncharacterized protein</fullName>
    </submittedName>
</protein>
<reference evidence="1 2" key="1">
    <citation type="submission" date="2015-06" db="EMBL/GenBank/DDBJ databases">
        <title>Cloning and characterization of the uncialamcin biosynthetic gene cluster.</title>
        <authorList>
            <person name="Yan X."/>
            <person name="Huang T."/>
            <person name="Ge H."/>
            <person name="Shen B."/>
        </authorList>
    </citation>
    <scope>NUCLEOTIDE SEQUENCE [LARGE SCALE GENOMIC DNA]</scope>
    <source>
        <strain evidence="1 2">DCA2648</strain>
    </source>
</reference>
<proteinExistence type="predicted"/>
<gene>
    <name evidence="1" type="ORF">AB852_22255</name>
</gene>
<sequence>MTHTQHHRTVRDQLHHEIAGTIGLLADEADFTAMRRYRTFTFDDHDTYLDQIEAVLRTRTDQGRHTTLTLFDPDQYAAYCTRHGIEPDARASRTRFTAELAATGPTVPYEGQPLAELLPDLVDEAARQATWEYATHVLARAGECASCGEDIGRASFVRASDLLLRILRAARPGSHHLVCSVDTPAEPLLGTLTAHSDETGITEIDETEAVELATVLAAGLAAGSPGGLVMRTTTLDQDDRVHGWRLSGDGLAPLTAAEVFDAYCTDALTGELVSPESGVDYCAPPDIDGIAPGTDEHHH</sequence>
<evidence type="ECO:0000313" key="2">
    <source>
        <dbReference type="Proteomes" id="UP000186455"/>
    </source>
</evidence>
<dbReference type="EMBL" id="LFBV01000006">
    <property type="protein sequence ID" value="OKH92411.1"/>
    <property type="molecule type" value="Genomic_DNA"/>
</dbReference>
<comment type="caution">
    <text evidence="1">The sequence shown here is derived from an EMBL/GenBank/DDBJ whole genome shotgun (WGS) entry which is preliminary data.</text>
</comment>
<name>A0A1Q4V3M9_9ACTN</name>
<keyword evidence="2" id="KW-1185">Reference proteome</keyword>
<organism evidence="1 2">
    <name type="scientific">Streptomyces uncialis</name>
    <dbReference type="NCBI Taxonomy" id="1048205"/>
    <lineage>
        <taxon>Bacteria</taxon>
        <taxon>Bacillati</taxon>
        <taxon>Actinomycetota</taxon>
        <taxon>Actinomycetes</taxon>
        <taxon>Kitasatosporales</taxon>
        <taxon>Streptomycetaceae</taxon>
        <taxon>Streptomyces</taxon>
    </lineage>
</organism>
<dbReference type="AlphaFoldDB" id="A0A1Q4V3M9"/>
<accession>A0A1Q4V3M9</accession>
<evidence type="ECO:0000313" key="1">
    <source>
        <dbReference type="EMBL" id="OKH92411.1"/>
    </source>
</evidence>